<dbReference type="Gene3D" id="2.130.10.80">
    <property type="entry name" value="Galactose oxidase/kelch, beta-propeller"/>
    <property type="match status" value="1"/>
</dbReference>
<dbReference type="InterPro" id="IPR015915">
    <property type="entry name" value="Kelch-typ_b-propeller"/>
</dbReference>
<dbReference type="InterPro" id="IPR018200">
    <property type="entry name" value="USP_CS"/>
</dbReference>
<dbReference type="EC" id="3.4.19.12" evidence="2"/>
<gene>
    <name evidence="5" type="ORF">VCS650_LOCUS6551</name>
</gene>
<dbReference type="InterPro" id="IPR028889">
    <property type="entry name" value="USP"/>
</dbReference>
<dbReference type="Gene3D" id="3.90.70.10">
    <property type="entry name" value="Cysteine proteinases"/>
    <property type="match status" value="1"/>
</dbReference>
<feature type="domain" description="USP" evidence="4">
    <location>
        <begin position="1"/>
        <end position="313"/>
    </location>
</feature>
<reference evidence="5" key="1">
    <citation type="submission" date="2021-02" db="EMBL/GenBank/DDBJ databases">
        <authorList>
            <person name="Nowell W R."/>
        </authorList>
    </citation>
    <scope>NUCLEOTIDE SEQUENCE</scope>
</reference>
<evidence type="ECO:0000313" key="5">
    <source>
        <dbReference type="EMBL" id="CAF0848802.1"/>
    </source>
</evidence>
<dbReference type="InterPro" id="IPR006652">
    <property type="entry name" value="Kelch_1"/>
</dbReference>
<dbReference type="CDD" id="cd02674">
    <property type="entry name" value="Peptidase_C19R"/>
    <property type="match status" value="1"/>
</dbReference>
<dbReference type="InterPro" id="IPR001394">
    <property type="entry name" value="Peptidase_C19_UCH"/>
</dbReference>
<dbReference type="SUPFAM" id="SSF54001">
    <property type="entry name" value="Cysteine proteinases"/>
    <property type="match status" value="1"/>
</dbReference>
<evidence type="ECO:0000256" key="2">
    <source>
        <dbReference type="ARBA" id="ARBA00012759"/>
    </source>
</evidence>
<dbReference type="Proteomes" id="UP000663891">
    <property type="component" value="Unassembled WGS sequence"/>
</dbReference>
<dbReference type="PANTHER" id="PTHR21646">
    <property type="entry name" value="UBIQUITIN CARBOXYL-TERMINAL HYDROLASE"/>
    <property type="match status" value="1"/>
</dbReference>
<evidence type="ECO:0000256" key="3">
    <source>
        <dbReference type="ARBA" id="ARBA00022441"/>
    </source>
</evidence>
<organism evidence="5 6">
    <name type="scientific">Adineta steineri</name>
    <dbReference type="NCBI Taxonomy" id="433720"/>
    <lineage>
        <taxon>Eukaryota</taxon>
        <taxon>Metazoa</taxon>
        <taxon>Spiralia</taxon>
        <taxon>Gnathifera</taxon>
        <taxon>Rotifera</taxon>
        <taxon>Eurotatoria</taxon>
        <taxon>Bdelloidea</taxon>
        <taxon>Adinetida</taxon>
        <taxon>Adinetidae</taxon>
        <taxon>Adineta</taxon>
    </lineage>
</organism>
<evidence type="ECO:0000259" key="4">
    <source>
        <dbReference type="PROSITE" id="PS50235"/>
    </source>
</evidence>
<dbReference type="InterPro" id="IPR050185">
    <property type="entry name" value="Ub_carboxyl-term_hydrolase"/>
</dbReference>
<dbReference type="InterPro" id="IPR038765">
    <property type="entry name" value="Papain-like_cys_pep_sf"/>
</dbReference>
<dbReference type="PROSITE" id="PS50235">
    <property type="entry name" value="USP_3"/>
    <property type="match status" value="1"/>
</dbReference>
<dbReference type="AlphaFoldDB" id="A0A813W6F4"/>
<dbReference type="SMART" id="SM00612">
    <property type="entry name" value="Kelch"/>
    <property type="match status" value="2"/>
</dbReference>
<comment type="catalytic activity">
    <reaction evidence="1">
        <text>Thiol-dependent hydrolysis of ester, thioester, amide, peptide and isopeptide bonds formed by the C-terminal Gly of ubiquitin (a 76-residue protein attached to proteins as an intracellular targeting signal).</text>
        <dbReference type="EC" id="3.4.19.12"/>
    </reaction>
</comment>
<dbReference type="OrthoDB" id="292964at2759"/>
<dbReference type="PROSITE" id="PS00973">
    <property type="entry name" value="USP_2"/>
    <property type="match status" value="1"/>
</dbReference>
<dbReference type="SUPFAM" id="SSF117281">
    <property type="entry name" value="Kelch motif"/>
    <property type="match status" value="1"/>
</dbReference>
<accession>A0A813W6F4</accession>
<protein>
    <recommendedName>
        <fullName evidence="2">ubiquitinyl hydrolase 1</fullName>
        <ecNumber evidence="2">3.4.19.12</ecNumber>
    </recommendedName>
</protein>
<evidence type="ECO:0000313" key="6">
    <source>
        <dbReference type="Proteomes" id="UP000663891"/>
    </source>
</evidence>
<sequence length="392" mass="44144">MNSALQCLNHVQPFFDYFRDTTSKSLLNDKNTGKETTSTFLVLYIKLIDSLCAAHDRHIVPIEFYMEFGRLASRFFNYHQHDSLEFLNILLDILHEDILTVSRLEQTIVSENFYGQISTVVTCKQCKKDLVTDDSFSFLPLPIPEANRGAVSSGTRSCKLDQCFQTFLQGEHIGNHGQWYCEHCHKLTDAKKTLNLKKLPPVLILQLKRFNYNLRSYAKNNTFVEYDLDNLDINEYVAQPDRDRGIRYDLIAVSNHRGNLIGGHYITYAKLPGTHDWYKYNDKWTIIENIRVARYFHTASTLADGSVLVAGGQANAATHLNSAELYNPSTGTWTITGSMNAAARSRHTASPFTNGLVLVAGGQANGATHLNSAELYNPSTGTWIITGNMNDA</sequence>
<dbReference type="EMBL" id="CAJNON010000040">
    <property type="protein sequence ID" value="CAF0848802.1"/>
    <property type="molecule type" value="Genomic_DNA"/>
</dbReference>
<dbReference type="Pfam" id="PF01344">
    <property type="entry name" value="Kelch_1"/>
    <property type="match status" value="2"/>
</dbReference>
<comment type="caution">
    <text evidence="5">The sequence shown here is derived from an EMBL/GenBank/DDBJ whole genome shotgun (WGS) entry which is preliminary data.</text>
</comment>
<dbReference type="GO" id="GO:0016579">
    <property type="term" value="P:protein deubiquitination"/>
    <property type="evidence" value="ECO:0007669"/>
    <property type="project" value="InterPro"/>
</dbReference>
<dbReference type="InterPro" id="IPR037293">
    <property type="entry name" value="Gal_Oxidase_central_sf"/>
</dbReference>
<name>A0A813W6F4_9BILA</name>
<keyword evidence="3" id="KW-0880">Kelch repeat</keyword>
<dbReference type="GO" id="GO:0004843">
    <property type="term" value="F:cysteine-type deubiquitinase activity"/>
    <property type="evidence" value="ECO:0007669"/>
    <property type="project" value="UniProtKB-EC"/>
</dbReference>
<dbReference type="Pfam" id="PF00443">
    <property type="entry name" value="UCH"/>
    <property type="match status" value="1"/>
</dbReference>
<proteinExistence type="predicted"/>
<evidence type="ECO:0000256" key="1">
    <source>
        <dbReference type="ARBA" id="ARBA00000707"/>
    </source>
</evidence>